<feature type="region of interest" description="Disordered" evidence="8">
    <location>
        <begin position="454"/>
        <end position="502"/>
    </location>
</feature>
<feature type="region of interest" description="Disordered" evidence="8">
    <location>
        <begin position="2957"/>
        <end position="2979"/>
    </location>
</feature>
<dbReference type="PANTHER" id="PTHR10170">
    <property type="entry name" value="HUNTINGTON DISEASE PROTEIN"/>
    <property type="match status" value="1"/>
</dbReference>
<dbReference type="Pfam" id="PF20926">
    <property type="entry name" value="Htt_N-HEAT_1"/>
    <property type="match status" value="1"/>
</dbReference>
<dbReference type="OrthoDB" id="6250975at2759"/>
<feature type="compositionally biased region" description="Low complexity" evidence="8">
    <location>
        <begin position="485"/>
        <end position="496"/>
    </location>
</feature>
<dbReference type="InterPro" id="IPR024613">
    <property type="entry name" value="Huntingtin_N_HEAT_rpt-2"/>
</dbReference>
<feature type="region of interest" description="Disordered" evidence="8">
    <location>
        <begin position="524"/>
        <end position="543"/>
    </location>
</feature>
<dbReference type="GO" id="GO:0005737">
    <property type="term" value="C:cytoplasm"/>
    <property type="evidence" value="ECO:0007669"/>
    <property type="project" value="UniProtKB-SubCell"/>
</dbReference>
<evidence type="ECO:0000256" key="1">
    <source>
        <dbReference type="ARBA" id="ARBA00002907"/>
    </source>
</evidence>
<evidence type="ECO:0000313" key="10">
    <source>
        <dbReference type="Proteomes" id="UP000308267"/>
    </source>
</evidence>
<evidence type="ECO:0000256" key="2">
    <source>
        <dbReference type="ARBA" id="ARBA00004123"/>
    </source>
</evidence>
<feature type="compositionally biased region" description="Polar residues" evidence="8">
    <location>
        <begin position="341"/>
        <end position="354"/>
    </location>
</feature>
<comment type="subcellular location">
    <subcellularLocation>
        <location evidence="3">Cytoplasm</location>
    </subcellularLocation>
    <subcellularLocation>
        <location evidence="2">Nucleus</location>
    </subcellularLocation>
</comment>
<proteinExistence type="inferred from homology"/>
<dbReference type="STRING" id="147828.A0A4S2M9G8"/>
<accession>A0A4S2M9G8</accession>
<dbReference type="InterPro" id="IPR021133">
    <property type="entry name" value="HEAT_type_2"/>
</dbReference>
<dbReference type="PANTHER" id="PTHR10170:SF10">
    <property type="entry name" value="HUNTINGTIN"/>
    <property type="match status" value="1"/>
</dbReference>
<feature type="compositionally biased region" description="Polar residues" evidence="8">
    <location>
        <begin position="527"/>
        <end position="543"/>
    </location>
</feature>
<feature type="region of interest" description="Disordered" evidence="8">
    <location>
        <begin position="20"/>
        <end position="40"/>
    </location>
</feature>
<dbReference type="Pfam" id="PF12372">
    <property type="entry name" value="Htt_N-HEAT"/>
    <property type="match status" value="2"/>
</dbReference>
<dbReference type="Gene3D" id="1.25.10.10">
    <property type="entry name" value="Leucine-rich Repeat Variant"/>
    <property type="match status" value="1"/>
</dbReference>
<evidence type="ECO:0000256" key="4">
    <source>
        <dbReference type="ARBA" id="ARBA00007153"/>
    </source>
</evidence>
<evidence type="ECO:0008006" key="11">
    <source>
        <dbReference type="Google" id="ProtNLM"/>
    </source>
</evidence>
<comment type="similarity">
    <text evidence="4">Belongs to the huntingtin family.</text>
</comment>
<feature type="compositionally biased region" description="Polar residues" evidence="8">
    <location>
        <begin position="2957"/>
        <end position="2966"/>
    </location>
</feature>
<feature type="compositionally biased region" description="Polar residues" evidence="8">
    <location>
        <begin position="318"/>
        <end position="327"/>
    </location>
</feature>
<name>A0A4S2M9G8_OPIFE</name>
<protein>
    <recommendedName>
        <fullName evidence="11">Huntingtin</fullName>
    </recommendedName>
</protein>
<keyword evidence="5" id="KW-0963">Cytoplasm</keyword>
<dbReference type="PROSITE" id="PS50077">
    <property type="entry name" value="HEAT_REPEAT"/>
    <property type="match status" value="1"/>
</dbReference>
<dbReference type="InterPro" id="IPR016024">
    <property type="entry name" value="ARM-type_fold"/>
</dbReference>
<dbReference type="InterPro" id="IPR011989">
    <property type="entry name" value="ARM-like"/>
</dbReference>
<feature type="region of interest" description="Disordered" evidence="8">
    <location>
        <begin position="1363"/>
        <end position="1394"/>
    </location>
</feature>
<feature type="compositionally biased region" description="Basic and acidic residues" evidence="8">
    <location>
        <begin position="454"/>
        <end position="463"/>
    </location>
</feature>
<reference evidence="9 10" key="1">
    <citation type="journal article" date="2019" name="BMC Genomics">
        <title>New insights from Opisthorchis felineus genome: update on genomics of the epidemiologically important liver flukes.</title>
        <authorList>
            <person name="Ershov N.I."/>
            <person name="Mordvinov V.A."/>
            <person name="Prokhortchouk E.B."/>
            <person name="Pakharukova M.Y."/>
            <person name="Gunbin K.V."/>
            <person name="Ustyantsev K."/>
            <person name="Genaev M.A."/>
            <person name="Blinov A.G."/>
            <person name="Mazur A."/>
            <person name="Boulygina E."/>
            <person name="Tsygankova S."/>
            <person name="Khrameeva E."/>
            <person name="Chekanov N."/>
            <person name="Fan G."/>
            <person name="Xiao A."/>
            <person name="Zhang H."/>
            <person name="Xu X."/>
            <person name="Yang H."/>
            <person name="Solovyev V."/>
            <person name="Lee S.M."/>
            <person name="Liu X."/>
            <person name="Afonnikov D.A."/>
            <person name="Skryabin K.G."/>
        </authorList>
    </citation>
    <scope>NUCLEOTIDE SEQUENCE [LARGE SCALE GENOMIC DNA]</scope>
    <source>
        <strain evidence="9">AK-0245</strain>
        <tissue evidence="9">Whole organism</tissue>
    </source>
</reference>
<feature type="region of interest" description="Disordered" evidence="8">
    <location>
        <begin position="1186"/>
        <end position="1223"/>
    </location>
</feature>
<feature type="repeat" description="HEAT" evidence="7">
    <location>
        <begin position="88"/>
        <end position="125"/>
    </location>
</feature>
<evidence type="ECO:0000256" key="3">
    <source>
        <dbReference type="ARBA" id="ARBA00004496"/>
    </source>
</evidence>
<evidence type="ECO:0000313" key="9">
    <source>
        <dbReference type="EMBL" id="TGZ73133.1"/>
    </source>
</evidence>
<dbReference type="InterPro" id="IPR048411">
    <property type="entry name" value="Htt_N_HEAT_rpt-1"/>
</dbReference>
<dbReference type="Proteomes" id="UP000308267">
    <property type="component" value="Unassembled WGS sequence"/>
</dbReference>
<keyword evidence="10" id="KW-1185">Reference proteome</keyword>
<keyword evidence="6" id="KW-0539">Nucleus</keyword>
<evidence type="ECO:0000256" key="7">
    <source>
        <dbReference type="PROSITE-ProRule" id="PRU00103"/>
    </source>
</evidence>
<dbReference type="EMBL" id="SJOL01003030">
    <property type="protein sequence ID" value="TGZ73133.1"/>
    <property type="molecule type" value="Genomic_DNA"/>
</dbReference>
<evidence type="ECO:0000256" key="6">
    <source>
        <dbReference type="ARBA" id="ARBA00023242"/>
    </source>
</evidence>
<evidence type="ECO:0000256" key="8">
    <source>
        <dbReference type="SAM" id="MobiDB-lite"/>
    </source>
</evidence>
<gene>
    <name evidence="9" type="ORF">CRM22_001692</name>
</gene>
<dbReference type="InterPro" id="IPR028426">
    <property type="entry name" value="Huntingtin_fam"/>
</dbReference>
<sequence length="3752" mass="412980">MADVGLLAALRTLGVNQVTSNSNESSFDVPGDSTLNASTPETTVLSPAQKGVQLGRAELLRATHQLVDGLLRLQSKASSQAPSYLSLVLPCLFKLLNDPHQDVRIAADEGINKLIKLLRVSMTHQVIFELFLELKRNANARTVTVALNKFTGLVHRIRASKRRFYTLNLLPVLVTICERDDESVFDVLSEHFGQIASQLFCHATERELVDFLRKQLVRLSSETALIRRSVAQTLVLTCQYSRVPLTLFRLLLQRILRDLGGTERPSTNVAAGLLSTLRYLSIAWQQVLRSNPVAVEQEAKRASSANLRVRASAMGPSESLTSESTPNKVVRSKLETDDPRLTSSDISSHNTPQYTNELDDRQWSQAFFTCLDYANTSSITLSTAALEALSQFLTARRPLVLFPRQWLSGTTAHWSTNMLENPSSDQTPDADGGTEDVFGQDELTFHPFERTDSIREGPIRDSALDTGPPFPDSWPHVDGGAPTLSRSVSSSSIASSLDADPELHQARQDVQKQLSMVRARMAREEQTSSVVQETGSHSDTNLSAEDYSVLGSVADSSDPSMIMLKGASSGSGSDNVSQGKPTGPLKLLTLTELLTYLVPEEPSSLRESTWLVSYLMLQFRVLPDTVTGPLALLPRSPTNPRTCNQLLAISCLTQIASCCPNQFFRPVSLSQFCALDSMEAETPTSYPNTVDILLRLLHTHSDPQLRGQLCVLFGQLISASLVHDGLLESDGSPVLTNPYDVLLTAIDRVLSSSVESSGTTYRLALSGLRSCVNAVLAVPRRDSAAPSLLETDLASFAVKCVARNVAPAARHSYRLVRREFLLLINDLNWNAINFWETIVLNPAASERLNCLARPHQLMDLAWTETWRLLSDPESELSELAAATLVYTLSDILPNDSRNGSSYLLECSVERRLHYWYPSFYSSACLPIMSSGLLDCWDSQIFPPCMSGLPMELDVGPSGLHSLPLYSRLLYAESMDIGSGGQPGNRESLALTGSLRLFRQCVTGLLELPCASLLSEDRYMLHGVVRCLNRLIGQTHVMELSELWYTPAETMNPKNESPEGFHRQRRPRIALLSWQCLTLLSAAPLTTIDLDLHVDLLYLCTGCLTRWALHSLTEGSISLGAQSMSLDLQHAYTRFSLSLLHHVARVLFILWHVVEELQPSPVPPSSAHADPFHPDSPLSIALQLSRRPHPDTTGPMVNEDQAIPGKPVSSDSSTSGRTPRRPISVKLASPLKKAQQETAATESRRILGYFSHIPHYMSLYQALKVAFQNFKISPDLTGSQDRLMILLRAYLHTLSRLMCNLRLAETAPYSDELLTYVAVLYHCNPAACLEASTQILRAFVGTNLISHWDEQLAKLYNVALSPGLSSSTSFDPRPERATADRNELTKSVETPDSDQTTHPIFGVHGSLEKLWTRYVDYTSVLASPTTDVTPFASWLGLDQLVRTPITAWIRFARQWRVPLPLTSKNSVIRTELTQFFKRFEHIVIQSMEEYKWTTCPNLQSGILNLLTHLVCLQLNYEQLDTGLEFLQTVLKHCENLSLDIHRQQMSPLGSARKRSALDEPWWAFCSGLSTTTPTTTTGRVTQKSQQHQSLVNAIFRFLVTLAYQKQHSSKSNRGLEPQAELTGTTMTNAVRPPAFAQVMHMAETLAAEDLDPGSTVLSALVPIVVDLYVIQRPLISSSVPSHFLEEKAEDPVFKQAEVAREAAFNFFLRRLAHLPASYDQLCLIVEEATLLQLGPSNAQEKRLSNVVSQVVDVVVTHLTDGTMHICTRDDLSSILRICDHIIIALSDCKSTHLVNIRLALDRVLKVTLSVTDKSSPADYEADSTNFSVQWAVAQVCCIRLHLRLLSLLRGHPPSPTNATSNHIQQLTQLLSHAFHVLQQLVLAVHRLLMENPRLAISLNKLTLEDGDTAGVLLQLVSQLTLTHFLTVIELTDCCKSFSERLSEDQTVSPHAFPNPLSSEFQQLSRQVPRLGLFEPLFPALWTRLSVLLVQLFVPSADGRDQALFTAPSIWSTSGHILCVEICAQAHLTEQLRWAVKQGRNKTALLNRIVKPGPEHKLLPTELIRLLDLWRSGVSPIVQLLDELANCPTGGSQLLSYLSESVPFMTVVQLRTMLRLLFRQDRPSHINQRLAILWDHFIAPRPEVPSSVNECSTCRRPSLPLGLQLSAIREASRLFRLLLESEKVDKIVVSNHSMSVPLATIMDYCGRLPKTNALRSSVLELGDLLEQAISVWTHVGSHAPPHGSAPPSNQADLTIDVACVLQHLESGSNIWLPDLAQVLLRQPSCHSHIRGAVRLLQALPDTDATAVQRLTSILRACCSRCYPTLIYFSLVFHSYPRSRHLVCEKQTIKTSQPHTDNTICVTPQLGSLFRTAQQILFDRIQTIVSDPKCLHAVDFDPGLDTSMQCELIGLTTALVHFLQIVPELPAVDVVPMETETLALRFLCVLIEFVLQSLCYDPHESVGSRKSHLNHHSRGCSFSLVQITLELMDRVLQTIPKRLVKGVDVLGDGADQLLTQFVTFFAAVDKFAGLSVPLTYWTLNDHPQLHTRNSTLEDVTMATLLIPKYPSLFGSWFQYTQPASIIATFTSVGAAASASVCLAGGDDTFGGRSLLQSAITERVPPCQVLNKCRLLRSFCVPGMDWSLSGRLNMCLIGCIRLLTLRTSLCSAKKSKPSETLEVNSMLGLEHESIAATVSCFGALAWTDRRQFETLWTNFLELLDPYGLESGGSAPPDSDTGADVELIERNQCVELGFHGLTRLLLDATLRPQPGDPVHSRLCHHPRMATPQFLHTRAQGLLELGQKLNGLVTLIECERLRCSRFQNVALRSLDSCSVATDFVGVLGHVTTASADLVACLVEPNIERLCDPPGTAGLSQFSISWLVRRLQPSSRTNLTTIGSELKTDLLDLADSAPVSPSSPFVVPRLWGVSSEGRVVTDYDEVLFSCLQSSQLLFQSWLRPANATQSTGSQSGSEEIVSGSHVSGYSEPETVVGTVSAVRTSIRSDPVQAKRSSTGQTAKPGYPALAVSSALVRSVVLLSDLFTTREQFEWLQGYLSEFVGKLPSLSDFPAPIQQWLTIGLAKSSAVLEVAASGPENVELLQPGSLDLAVRQTLMALQSNQITLQNAGLQAAMWLLHAALLVRAQPHQSQLQQHSPPTGSPVLNELYSQLCSYLERKLDALFGPLRSIRSSVAEYTDSLKTTWTDRPVAEQDKTAGASGLKRFMTGMFGVSAGSKTGVIGAASNVKPFDATTFSANASNGNSFQTERVERHQLTILAAAFFLAENFSAPPVHPVLTDFGSGLTEMLSGLTSNLFRLGSFMLSDSAPSTLLGTKSLHTSHVALGTGTTAHLCCSLLVHTAWCRGIGRLVMMGRLGKGATESLQKLCVSRLRACRSPLISLPVLRLLVTCMYANAGRLNHQLRQYQRASSLMGTVPTEHTESSMMNSATSDDIPLTRKSLTLPPSVVVDSEAAAGMTQEFLSCLWERLRGGIAPVLASPSSSTSTWVSSAWTSAVEATVVADLLPSTSMDIIQALSVSYIPSNQDSDYEKQRDEHISDPVLNKALGEFARLDHANPQLAAQTLAQLFGRFLDNEEGQALIRQWVLLALPTLLGREPPQLAVWATTVCLLSASTHPALRRALCLYSMDMGVHSSLFGQPTSVPSMTAVNKHSPPLMSDLLCLSAMHFVLSGLLRPLPSEERSRDRAVFLRMFQSLCEDSDEQDGRHSFEATKARPEFSAFRRVYGLLRRELGDRTCELSSSVV</sequence>
<comment type="function">
    <text evidence="1">May play a role in microtubule-mediated transport or vesicle function.</text>
</comment>
<evidence type="ECO:0000256" key="5">
    <source>
        <dbReference type="ARBA" id="ARBA00022490"/>
    </source>
</evidence>
<organism evidence="9 10">
    <name type="scientific">Opisthorchis felineus</name>
    <dbReference type="NCBI Taxonomy" id="147828"/>
    <lineage>
        <taxon>Eukaryota</taxon>
        <taxon>Metazoa</taxon>
        <taxon>Spiralia</taxon>
        <taxon>Lophotrochozoa</taxon>
        <taxon>Platyhelminthes</taxon>
        <taxon>Trematoda</taxon>
        <taxon>Digenea</taxon>
        <taxon>Opisthorchiida</taxon>
        <taxon>Opisthorchiata</taxon>
        <taxon>Opisthorchiidae</taxon>
        <taxon>Opisthorchis</taxon>
    </lineage>
</organism>
<feature type="region of interest" description="Disordered" evidence="8">
    <location>
        <begin position="313"/>
        <end position="354"/>
    </location>
</feature>
<feature type="compositionally biased region" description="Basic and acidic residues" evidence="8">
    <location>
        <begin position="1371"/>
        <end position="1385"/>
    </location>
</feature>
<dbReference type="GO" id="GO:0005634">
    <property type="term" value="C:nucleus"/>
    <property type="evidence" value="ECO:0007669"/>
    <property type="project" value="UniProtKB-SubCell"/>
</dbReference>
<dbReference type="SUPFAM" id="SSF48371">
    <property type="entry name" value="ARM repeat"/>
    <property type="match status" value="2"/>
</dbReference>
<comment type="caution">
    <text evidence="9">The sequence shown here is derived from an EMBL/GenBank/DDBJ whole genome shotgun (WGS) entry which is preliminary data.</text>
</comment>